<gene>
    <name evidence="2" type="ORF">CIB95_05645</name>
</gene>
<dbReference type="Pfam" id="PF01636">
    <property type="entry name" value="APH"/>
    <property type="match status" value="1"/>
</dbReference>
<dbReference type="Gene3D" id="3.90.1200.10">
    <property type="match status" value="1"/>
</dbReference>
<dbReference type="InterPro" id="IPR011009">
    <property type="entry name" value="Kinase-like_dom_sf"/>
</dbReference>
<dbReference type="RefSeq" id="WP_094923023.1">
    <property type="nucleotide sequence ID" value="NZ_NPIA01000002.1"/>
</dbReference>
<proteinExistence type="predicted"/>
<dbReference type="PANTHER" id="PTHR39179:SF3">
    <property type="entry name" value="COTS-RELATED PROTEIN"/>
    <property type="match status" value="1"/>
</dbReference>
<evidence type="ECO:0000313" key="2">
    <source>
        <dbReference type="EMBL" id="OZM57841.1"/>
    </source>
</evidence>
<dbReference type="Proteomes" id="UP000217083">
    <property type="component" value="Unassembled WGS sequence"/>
</dbReference>
<dbReference type="AlphaFoldDB" id="A0A263BVR3"/>
<reference evidence="2 3" key="2">
    <citation type="submission" date="2017-09" db="EMBL/GenBank/DDBJ databases">
        <title>Bacillus patelloidae sp. nov., isolated from the intestinal tract of a marine limpet.</title>
        <authorList>
            <person name="Liu R."/>
            <person name="Dong C."/>
            <person name="Shao Z."/>
        </authorList>
    </citation>
    <scope>NUCLEOTIDE SEQUENCE [LARGE SCALE GENOMIC DNA]</scope>
    <source>
        <strain evidence="2 3">SA5d-4</strain>
    </source>
</reference>
<dbReference type="SUPFAM" id="SSF56112">
    <property type="entry name" value="Protein kinase-like (PK-like)"/>
    <property type="match status" value="1"/>
</dbReference>
<keyword evidence="3" id="KW-1185">Reference proteome</keyword>
<feature type="domain" description="Aminoglycoside phosphotransferase" evidence="1">
    <location>
        <begin position="36"/>
        <end position="249"/>
    </location>
</feature>
<dbReference type="EMBL" id="NPIA01000002">
    <property type="protein sequence ID" value="OZM57841.1"/>
    <property type="molecule type" value="Genomic_DNA"/>
</dbReference>
<name>A0A263BVR3_9BACI</name>
<dbReference type="Gene3D" id="3.30.200.20">
    <property type="entry name" value="Phosphorylase Kinase, domain 1"/>
    <property type="match status" value="1"/>
</dbReference>
<dbReference type="PANTHER" id="PTHR39179">
    <property type="entry name" value="SPORE COAT PROTEIN I"/>
    <property type="match status" value="1"/>
</dbReference>
<comment type="caution">
    <text evidence="2">The sequence shown here is derived from an EMBL/GenBank/DDBJ whole genome shotgun (WGS) entry which is preliminary data.</text>
</comment>
<sequence>MSNMKSHKEDDFKNRLLLKFKNEFNISADELKVINENVYLLSTENNYLVIKRYKSKNHILKQIWLARIFAEKSFSGSVRFIPFESGKYVKKSDKYYYALMPYIEGKPLSYNIRKDRIAAYDHLRIFQQEVSILTDRRPEFVPKYSLYSKWATRLDTFFYNLYDNRKLLTDSQHKMMKKFLKWGEYALDTLPIEVLEQKERSARRKGIIIHGDVANHNFLRKNDGSIVMIDYDLMACAPFEYDTLQLVNRFFPYCDYSLESIMDEFHHSLSDLIKTKWFATALIYPTDIFREWNRLTTNVPINEKKIYDFIYQLERHYVKRMELVSDLRDIVKEKN</sequence>
<dbReference type="InterPro" id="IPR002575">
    <property type="entry name" value="Aminoglycoside_PTrfase"/>
</dbReference>
<accession>A0A263BVR3</accession>
<organism evidence="2 3">
    <name type="scientific">Lottiidibacillus patelloidae</name>
    <dbReference type="NCBI Taxonomy" id="2670334"/>
    <lineage>
        <taxon>Bacteria</taxon>
        <taxon>Bacillati</taxon>
        <taxon>Bacillota</taxon>
        <taxon>Bacilli</taxon>
        <taxon>Bacillales</taxon>
        <taxon>Bacillaceae</taxon>
        <taxon>Lottiidibacillus</taxon>
    </lineage>
</organism>
<dbReference type="GO" id="GO:0042601">
    <property type="term" value="C:endospore-forming forespore"/>
    <property type="evidence" value="ECO:0007669"/>
    <property type="project" value="TreeGrafter"/>
</dbReference>
<dbReference type="InterPro" id="IPR047175">
    <property type="entry name" value="CotS-like"/>
</dbReference>
<evidence type="ECO:0000259" key="1">
    <source>
        <dbReference type="Pfam" id="PF01636"/>
    </source>
</evidence>
<evidence type="ECO:0000313" key="3">
    <source>
        <dbReference type="Proteomes" id="UP000217083"/>
    </source>
</evidence>
<protein>
    <recommendedName>
        <fullName evidence="1">Aminoglycoside phosphotransferase domain-containing protein</fullName>
    </recommendedName>
</protein>
<reference evidence="3" key="1">
    <citation type="submission" date="2017-08" db="EMBL/GenBank/DDBJ databases">
        <authorList>
            <person name="Huang Z."/>
        </authorList>
    </citation>
    <scope>NUCLEOTIDE SEQUENCE [LARGE SCALE GENOMIC DNA]</scope>
    <source>
        <strain evidence="3">SA5d-4</strain>
    </source>
</reference>